<accession>A0A5B7EY71</accession>
<name>A0A5B7EY71_PORTR</name>
<dbReference type="EMBL" id="VSRR010004539">
    <property type="protein sequence ID" value="MPC39990.1"/>
    <property type="molecule type" value="Genomic_DNA"/>
</dbReference>
<reference evidence="2 3" key="1">
    <citation type="submission" date="2019-05" db="EMBL/GenBank/DDBJ databases">
        <title>Another draft genome of Portunus trituberculatus and its Hox gene families provides insights of decapod evolution.</title>
        <authorList>
            <person name="Jeong J.-H."/>
            <person name="Song I."/>
            <person name="Kim S."/>
            <person name="Choi T."/>
            <person name="Kim D."/>
            <person name="Ryu S."/>
            <person name="Kim W."/>
        </authorList>
    </citation>
    <scope>NUCLEOTIDE SEQUENCE [LARGE SCALE GENOMIC DNA]</scope>
    <source>
        <tissue evidence="2">Muscle</tissue>
    </source>
</reference>
<evidence type="ECO:0000313" key="2">
    <source>
        <dbReference type="EMBL" id="MPC39990.1"/>
    </source>
</evidence>
<evidence type="ECO:0000313" key="3">
    <source>
        <dbReference type="Proteomes" id="UP000324222"/>
    </source>
</evidence>
<keyword evidence="1" id="KW-0472">Membrane</keyword>
<dbReference type="AlphaFoldDB" id="A0A5B7EY71"/>
<comment type="caution">
    <text evidence="2">The sequence shown here is derived from an EMBL/GenBank/DDBJ whole genome shotgun (WGS) entry which is preliminary data.</text>
</comment>
<keyword evidence="1" id="KW-0812">Transmembrane</keyword>
<keyword evidence="1" id="KW-1133">Transmembrane helix</keyword>
<gene>
    <name evidence="2" type="ORF">E2C01_033544</name>
</gene>
<dbReference type="Proteomes" id="UP000324222">
    <property type="component" value="Unassembled WGS sequence"/>
</dbReference>
<sequence length="59" mass="6739">MGWTRLGVTWPRHLERLLCALIVASSIAFPKLHPNWSLLPAATTVLIFVYVAPYRIFKC</sequence>
<proteinExistence type="predicted"/>
<keyword evidence="3" id="KW-1185">Reference proteome</keyword>
<evidence type="ECO:0000256" key="1">
    <source>
        <dbReference type="SAM" id="Phobius"/>
    </source>
</evidence>
<feature type="transmembrane region" description="Helical" evidence="1">
    <location>
        <begin position="38"/>
        <end position="57"/>
    </location>
</feature>
<protein>
    <submittedName>
        <fullName evidence="2">Uncharacterized protein</fullName>
    </submittedName>
</protein>
<organism evidence="2 3">
    <name type="scientific">Portunus trituberculatus</name>
    <name type="common">Swimming crab</name>
    <name type="synonym">Neptunus trituberculatus</name>
    <dbReference type="NCBI Taxonomy" id="210409"/>
    <lineage>
        <taxon>Eukaryota</taxon>
        <taxon>Metazoa</taxon>
        <taxon>Ecdysozoa</taxon>
        <taxon>Arthropoda</taxon>
        <taxon>Crustacea</taxon>
        <taxon>Multicrustacea</taxon>
        <taxon>Malacostraca</taxon>
        <taxon>Eumalacostraca</taxon>
        <taxon>Eucarida</taxon>
        <taxon>Decapoda</taxon>
        <taxon>Pleocyemata</taxon>
        <taxon>Brachyura</taxon>
        <taxon>Eubrachyura</taxon>
        <taxon>Portunoidea</taxon>
        <taxon>Portunidae</taxon>
        <taxon>Portuninae</taxon>
        <taxon>Portunus</taxon>
    </lineage>
</organism>